<accession>A0AAN4VW33</accession>
<feature type="compositionally biased region" description="Basic and acidic residues" evidence="1">
    <location>
        <begin position="183"/>
        <end position="192"/>
    </location>
</feature>
<dbReference type="Proteomes" id="UP001310022">
    <property type="component" value="Unassembled WGS sequence"/>
</dbReference>
<organism evidence="2 3">
    <name type="scientific">Persicobacter diffluens</name>
    <dbReference type="NCBI Taxonomy" id="981"/>
    <lineage>
        <taxon>Bacteria</taxon>
        <taxon>Pseudomonadati</taxon>
        <taxon>Bacteroidota</taxon>
        <taxon>Cytophagia</taxon>
        <taxon>Cytophagales</taxon>
        <taxon>Persicobacteraceae</taxon>
        <taxon>Persicobacter</taxon>
    </lineage>
</organism>
<name>A0AAN4VW33_9BACT</name>
<proteinExistence type="predicted"/>
<gene>
    <name evidence="2" type="ORF">PEDI_10390</name>
</gene>
<evidence type="ECO:0000313" key="2">
    <source>
        <dbReference type="EMBL" id="GJM60487.1"/>
    </source>
</evidence>
<evidence type="ECO:0000256" key="1">
    <source>
        <dbReference type="SAM" id="MobiDB-lite"/>
    </source>
</evidence>
<comment type="caution">
    <text evidence="2">The sequence shown here is derived from an EMBL/GenBank/DDBJ whole genome shotgun (WGS) entry which is preliminary data.</text>
</comment>
<evidence type="ECO:0008006" key="4">
    <source>
        <dbReference type="Google" id="ProtNLM"/>
    </source>
</evidence>
<protein>
    <recommendedName>
        <fullName evidence="4">Tetratricopeptide repeat protein</fullName>
    </recommendedName>
</protein>
<sequence>MEPSTFHHMLFNLEKVTLSEITDLQDLSEQHPYCSLYKILMAKIAKENDGLDYREMLASAALRSPNRKHLKSVLETQNLKQFFSLTLSDETTSGKYLIPQHKLLEEDNFVSSESGIKNNNTLNLPSASEVAEPKMEGFTAACSPEIEAEANLAEQIHASLEEYLRVKTEYEDQQDDEQAFPDAEEKSITEEENKQVDNTYMTDREHLLKEQSDLIDRFIADCPSVSRPLEAERESTKAVDLSNQSTKMSSELYTENLAKIMERQGNFSEAVKIYEALIWKFPEKKAYFVNCIEKLQNQK</sequence>
<reference evidence="2 3" key="1">
    <citation type="submission" date="2021-12" db="EMBL/GenBank/DDBJ databases">
        <title>Genome sequencing of bacteria with rrn-lacking chromosome and rrn-plasmid.</title>
        <authorList>
            <person name="Anda M."/>
            <person name="Iwasaki W."/>
        </authorList>
    </citation>
    <scope>NUCLEOTIDE SEQUENCE [LARGE SCALE GENOMIC DNA]</scope>
    <source>
        <strain evidence="2 3">NBRC 15940</strain>
    </source>
</reference>
<feature type="region of interest" description="Disordered" evidence="1">
    <location>
        <begin position="170"/>
        <end position="192"/>
    </location>
</feature>
<keyword evidence="3" id="KW-1185">Reference proteome</keyword>
<dbReference type="AlphaFoldDB" id="A0AAN4VW33"/>
<evidence type="ECO:0000313" key="3">
    <source>
        <dbReference type="Proteomes" id="UP001310022"/>
    </source>
</evidence>
<dbReference type="EMBL" id="BQKE01000001">
    <property type="protein sequence ID" value="GJM60487.1"/>
    <property type="molecule type" value="Genomic_DNA"/>
</dbReference>